<feature type="transmembrane region" description="Helical" evidence="1">
    <location>
        <begin position="32"/>
        <end position="51"/>
    </location>
</feature>
<sequence>MKKYTAVYLLAYVLCSVAVGLLAEMLKAKGGSAFNLAAGLGAAFIAAHVFVRDHARGPTPAERISFARQAIGATWALGLLAAAVVFLAVLPWSQAKLALYALRLPIVLAVAVPVLVVGSLVYYVAVRWAFGWYGRRSAEGGSSGLEAPGTRRRPA</sequence>
<dbReference type="EMBL" id="JABWMJ010000001">
    <property type="protein sequence ID" value="NUZ04835.1"/>
    <property type="molecule type" value="Genomic_DNA"/>
</dbReference>
<gene>
    <name evidence="2" type="ORF">HQN59_03580</name>
</gene>
<keyword evidence="1" id="KW-0812">Transmembrane</keyword>
<protein>
    <submittedName>
        <fullName evidence="2">Uncharacterized protein</fullName>
    </submittedName>
</protein>
<keyword evidence="3" id="KW-1185">Reference proteome</keyword>
<evidence type="ECO:0000313" key="3">
    <source>
        <dbReference type="Proteomes" id="UP000529637"/>
    </source>
</evidence>
<name>A0A7Y6TVA1_9BURK</name>
<dbReference type="NCBIfam" id="NF038216">
    <property type="entry name" value="ABZJ_00895_fam"/>
    <property type="match status" value="1"/>
</dbReference>
<reference evidence="2 3" key="1">
    <citation type="submission" date="2020-06" db="EMBL/GenBank/DDBJ databases">
        <title>Schlegella sp. ID0723 isolated from air conditioner.</title>
        <authorList>
            <person name="Kim D.Y."/>
            <person name="Kim D.-U."/>
        </authorList>
    </citation>
    <scope>NUCLEOTIDE SEQUENCE [LARGE SCALE GENOMIC DNA]</scope>
    <source>
        <strain evidence="2 3">ID0723</strain>
    </source>
</reference>
<evidence type="ECO:0000313" key="2">
    <source>
        <dbReference type="EMBL" id="NUZ04835.1"/>
    </source>
</evidence>
<accession>A0A7Y6TVA1</accession>
<feature type="transmembrane region" description="Helical" evidence="1">
    <location>
        <begin position="72"/>
        <end position="92"/>
    </location>
</feature>
<dbReference type="InterPro" id="IPR047730">
    <property type="entry name" value="ABZJ_00895-like"/>
</dbReference>
<dbReference type="AlphaFoldDB" id="A0A7Y6TVA1"/>
<comment type="caution">
    <text evidence="2">The sequence shown here is derived from an EMBL/GenBank/DDBJ whole genome shotgun (WGS) entry which is preliminary data.</text>
</comment>
<feature type="transmembrane region" description="Helical" evidence="1">
    <location>
        <begin position="104"/>
        <end position="126"/>
    </location>
</feature>
<organism evidence="2 3">
    <name type="scientific">Piscinibacter koreensis</name>
    <dbReference type="NCBI Taxonomy" id="2742824"/>
    <lineage>
        <taxon>Bacteria</taxon>
        <taxon>Pseudomonadati</taxon>
        <taxon>Pseudomonadota</taxon>
        <taxon>Betaproteobacteria</taxon>
        <taxon>Burkholderiales</taxon>
        <taxon>Sphaerotilaceae</taxon>
        <taxon>Piscinibacter</taxon>
    </lineage>
</organism>
<evidence type="ECO:0000256" key="1">
    <source>
        <dbReference type="SAM" id="Phobius"/>
    </source>
</evidence>
<proteinExistence type="predicted"/>
<dbReference type="Proteomes" id="UP000529637">
    <property type="component" value="Unassembled WGS sequence"/>
</dbReference>
<dbReference type="RefSeq" id="WP_176066089.1">
    <property type="nucleotide sequence ID" value="NZ_JABWMJ010000001.1"/>
</dbReference>
<feature type="transmembrane region" description="Helical" evidence="1">
    <location>
        <begin position="7"/>
        <end position="26"/>
    </location>
</feature>
<keyword evidence="1" id="KW-1133">Transmembrane helix</keyword>
<keyword evidence="1" id="KW-0472">Membrane</keyword>